<evidence type="ECO:0000256" key="1">
    <source>
        <dbReference type="ARBA" id="ARBA00008523"/>
    </source>
</evidence>
<feature type="compositionally biased region" description="Basic residues" evidence="2">
    <location>
        <begin position="110"/>
        <end position="126"/>
    </location>
</feature>
<evidence type="ECO:0000256" key="2">
    <source>
        <dbReference type="SAM" id="MobiDB-lite"/>
    </source>
</evidence>
<dbReference type="EMBL" id="MW854281">
    <property type="protein sequence ID" value="QYA72414.1"/>
    <property type="molecule type" value="Genomic_RNA"/>
</dbReference>
<feature type="region of interest" description="Disordered" evidence="2">
    <location>
        <begin position="158"/>
        <end position="217"/>
    </location>
</feature>
<feature type="compositionally biased region" description="Basic residues" evidence="2">
    <location>
        <begin position="292"/>
        <end position="302"/>
    </location>
</feature>
<dbReference type="InterPro" id="IPR004935">
    <property type="entry name" value="45/70kDa_tymovirus"/>
</dbReference>
<feature type="region of interest" description="Disordered" evidence="2">
    <location>
        <begin position="1"/>
        <end position="27"/>
    </location>
</feature>
<feature type="compositionally biased region" description="Basic and acidic residues" evidence="2">
    <location>
        <begin position="248"/>
        <end position="259"/>
    </location>
</feature>
<feature type="compositionally biased region" description="Basic residues" evidence="2">
    <location>
        <begin position="202"/>
        <end position="212"/>
    </location>
</feature>
<feature type="region of interest" description="Disordered" evidence="2">
    <location>
        <begin position="406"/>
        <end position="434"/>
    </location>
</feature>
<feature type="region of interest" description="Disordered" evidence="2">
    <location>
        <begin position="104"/>
        <end position="126"/>
    </location>
</feature>
<feature type="region of interest" description="Disordered" evidence="2">
    <location>
        <begin position="241"/>
        <end position="313"/>
    </location>
</feature>
<evidence type="ECO:0000313" key="3">
    <source>
        <dbReference type="EMBL" id="QYA72414.1"/>
    </source>
</evidence>
<organism evidence="3">
    <name type="scientific">Nemesia ring necrosis virus</name>
    <dbReference type="NCBI Taxonomy" id="312009"/>
    <lineage>
        <taxon>Viruses</taxon>
        <taxon>Riboviria</taxon>
        <taxon>Orthornavirae</taxon>
        <taxon>Kitrinoviricota</taxon>
        <taxon>Alsuviricetes</taxon>
        <taxon>Tymovirales</taxon>
        <taxon>Tymoviridae</taxon>
        <taxon>Tymovirus</taxon>
        <taxon>Tymovirus nemesiae</taxon>
    </lineage>
</organism>
<dbReference type="Pfam" id="PF03251">
    <property type="entry name" value="Tymo_45kd_70kd"/>
    <property type="match status" value="1"/>
</dbReference>
<gene>
    <name evidence="3" type="primary">ORF2</name>
</gene>
<name>A0A8F8QTN8_9VIRU</name>
<proteinExistence type="inferred from homology"/>
<sequence length="632" mass="68210">MEHGLPVSSRSPVHHLPPRFISESGSQSLGHAASAVARPLPLDHHQGLSAFPQLLRNPGLGIRHHPPPPRCSQGYRDLPALLPLELSSLHSQLRHVYETIKVSKTGGHQPKLRRTHQLSSHSRRHRSLPHHFLLSPPARNRLHARRADVLYAASNRRSFRTLPTPQPVALQPSGAPRKQLHRSLPSPNHLHLHSEFQQPSLHSRRSSRRKLRPASVRHSLVEASTDLQPVLQSFSDYPGILGPRPLHPHPERVPLERLSRPPSRLVQRPSSSRASRGDVPQPTSSSPPRSIRGLRRSVHLHPSRPNTSDLRPCRLRQDTLKQAEACMGDSSGLGQPANLRALERPCPPKSRVQLLPLSPAKGSALPVPAPQSLLGPSPSILGPRPSNLEGAHSWLTSPLGVIPSDCTPGSSGTSARAFTSRSPTRGSTHPPRTTEPIVFGTLSEDSGLQQVLPGRLPTPLCAPLGIEPIHDPPPFLAPDHSHLPHSGGRVTHSGLRAASVHPEPARRVPHPPSPPGIQPELAPRVFPCASSSELPAARHGGQPPTSALAFRVPPVSIDVSLRCSADHSGQPSSVSRPSSPSCSSLDSGTSTPTISAPTRTERRSEHVSLSAPSSESLLSFRFPRFSLSGDSC</sequence>
<feature type="compositionally biased region" description="Low complexity" evidence="2">
    <location>
        <begin position="568"/>
        <end position="592"/>
    </location>
</feature>
<protein>
    <submittedName>
        <fullName evidence="3">Movement protein</fullName>
    </submittedName>
</protein>
<accession>A0A8F8QTN8</accession>
<feature type="region of interest" description="Disordered" evidence="2">
    <location>
        <begin position="499"/>
        <end position="523"/>
    </location>
</feature>
<feature type="compositionally biased region" description="Polar residues" evidence="2">
    <location>
        <begin position="407"/>
        <end position="431"/>
    </location>
</feature>
<reference evidence="3" key="1">
    <citation type="submission" date="2021-03" db="EMBL/GenBank/DDBJ databases">
        <title>Plant Virus Collection isolate.</title>
        <authorList>
            <person name="Knierim D."/>
            <person name="Margaria P."/>
            <person name="Menzel W."/>
            <person name="Winter S."/>
        </authorList>
    </citation>
    <scope>NUCLEOTIDE SEQUENCE</scope>
    <source>
        <strain evidence="3">DSMZ PV-0631</strain>
    </source>
</reference>
<comment type="similarity">
    <text evidence="1">Belongs to the tymoviridae protein p69 family.</text>
</comment>
<feature type="region of interest" description="Disordered" evidence="2">
    <location>
        <begin position="563"/>
        <end position="614"/>
    </location>
</feature>